<evidence type="ECO:0008006" key="4">
    <source>
        <dbReference type="Google" id="ProtNLM"/>
    </source>
</evidence>
<protein>
    <recommendedName>
        <fullName evidence="4">Tigger transposable element-derived protein 6</fullName>
    </recommendedName>
</protein>
<comment type="caution">
    <text evidence="2">The sequence shown here is derived from an EMBL/GenBank/DDBJ whole genome shotgun (WGS) entry which is preliminary data.</text>
</comment>
<name>A0ABQ9HQZ2_9NEOP</name>
<dbReference type="Proteomes" id="UP001159363">
    <property type="component" value="Chromosome X"/>
</dbReference>
<proteinExistence type="predicted"/>
<dbReference type="EMBL" id="JARBHB010000004">
    <property type="protein sequence ID" value="KAJ8886782.1"/>
    <property type="molecule type" value="Genomic_DNA"/>
</dbReference>
<organism evidence="2 3">
    <name type="scientific">Dryococelus australis</name>
    <dbReference type="NCBI Taxonomy" id="614101"/>
    <lineage>
        <taxon>Eukaryota</taxon>
        <taxon>Metazoa</taxon>
        <taxon>Ecdysozoa</taxon>
        <taxon>Arthropoda</taxon>
        <taxon>Hexapoda</taxon>
        <taxon>Insecta</taxon>
        <taxon>Pterygota</taxon>
        <taxon>Neoptera</taxon>
        <taxon>Polyneoptera</taxon>
        <taxon>Phasmatodea</taxon>
        <taxon>Verophasmatodea</taxon>
        <taxon>Anareolatae</taxon>
        <taxon>Phasmatidae</taxon>
        <taxon>Eurycanthinae</taxon>
        <taxon>Dryococelus</taxon>
    </lineage>
</organism>
<sequence length="195" mass="22496">MWISSKIKGQGKREIPEETSGPAASSSWIPTCEYQGVNPPGIEPSLNRWEANFKSSVGWLDKFCTRHIISYKNICWERSEINENVVTEWKEKINYLCERYSEKDYFNSDETGLFFRAVPDKTMAIKTEKCTDGKISKERLTILALCEYDRDGLNEETPEELIGIKPLYNRSKWDSCPFSEEQGLGRPCQTMSPEN</sequence>
<keyword evidence="3" id="KW-1185">Reference proteome</keyword>
<evidence type="ECO:0000313" key="2">
    <source>
        <dbReference type="EMBL" id="KAJ8886782.1"/>
    </source>
</evidence>
<gene>
    <name evidence="2" type="ORF">PR048_012994</name>
</gene>
<feature type="region of interest" description="Disordered" evidence="1">
    <location>
        <begin position="1"/>
        <end position="27"/>
    </location>
</feature>
<accession>A0ABQ9HQZ2</accession>
<reference evidence="2 3" key="1">
    <citation type="submission" date="2023-02" db="EMBL/GenBank/DDBJ databases">
        <title>LHISI_Scaffold_Assembly.</title>
        <authorList>
            <person name="Stuart O.P."/>
            <person name="Cleave R."/>
            <person name="Magrath M.J.L."/>
            <person name="Mikheyev A.S."/>
        </authorList>
    </citation>
    <scope>NUCLEOTIDE SEQUENCE [LARGE SCALE GENOMIC DNA]</scope>
    <source>
        <strain evidence="2">Daus_M_001</strain>
        <tissue evidence="2">Leg muscle</tissue>
    </source>
</reference>
<evidence type="ECO:0000256" key="1">
    <source>
        <dbReference type="SAM" id="MobiDB-lite"/>
    </source>
</evidence>
<evidence type="ECO:0000313" key="3">
    <source>
        <dbReference type="Proteomes" id="UP001159363"/>
    </source>
</evidence>